<keyword evidence="2" id="KW-1133">Transmembrane helix</keyword>
<dbReference type="AlphaFoldDB" id="A0AAD7VL10"/>
<keyword evidence="2" id="KW-0472">Membrane</keyword>
<keyword evidence="2" id="KW-0812">Transmembrane</keyword>
<feature type="compositionally biased region" description="Basic and acidic residues" evidence="1">
    <location>
        <begin position="49"/>
        <end position="67"/>
    </location>
</feature>
<comment type="caution">
    <text evidence="3">The sequence shown here is derived from an EMBL/GenBank/DDBJ whole genome shotgun (WGS) entry which is preliminary data.</text>
</comment>
<dbReference type="Proteomes" id="UP001163823">
    <property type="component" value="Chromosome 2"/>
</dbReference>
<proteinExistence type="predicted"/>
<accession>A0AAD7VL10</accession>
<feature type="region of interest" description="Disordered" evidence="1">
    <location>
        <begin position="49"/>
        <end position="84"/>
    </location>
</feature>
<evidence type="ECO:0000313" key="4">
    <source>
        <dbReference type="Proteomes" id="UP001163823"/>
    </source>
</evidence>
<dbReference type="EMBL" id="JARAOO010000002">
    <property type="protein sequence ID" value="KAJ7979389.1"/>
    <property type="molecule type" value="Genomic_DNA"/>
</dbReference>
<feature type="non-terminal residue" evidence="3">
    <location>
        <position position="1"/>
    </location>
</feature>
<keyword evidence="4" id="KW-1185">Reference proteome</keyword>
<evidence type="ECO:0000256" key="1">
    <source>
        <dbReference type="SAM" id="MobiDB-lite"/>
    </source>
</evidence>
<dbReference type="KEGG" id="qsa:O6P43_002793"/>
<reference evidence="3" key="1">
    <citation type="journal article" date="2023" name="Science">
        <title>Elucidation of the pathway for biosynthesis of saponin adjuvants from the soapbark tree.</title>
        <authorList>
            <person name="Reed J."/>
            <person name="Orme A."/>
            <person name="El-Demerdash A."/>
            <person name="Owen C."/>
            <person name="Martin L.B.B."/>
            <person name="Misra R.C."/>
            <person name="Kikuchi S."/>
            <person name="Rejzek M."/>
            <person name="Martin A.C."/>
            <person name="Harkess A."/>
            <person name="Leebens-Mack J."/>
            <person name="Louveau T."/>
            <person name="Stephenson M.J."/>
            <person name="Osbourn A."/>
        </authorList>
    </citation>
    <scope>NUCLEOTIDE SEQUENCE</scope>
    <source>
        <strain evidence="3">S10</strain>
    </source>
</reference>
<evidence type="ECO:0000313" key="3">
    <source>
        <dbReference type="EMBL" id="KAJ7979389.1"/>
    </source>
</evidence>
<protein>
    <submittedName>
        <fullName evidence="3">Uncharacterized protein</fullName>
    </submittedName>
</protein>
<sequence>LFACWKSHVAVRHLTRVLIICCFTFINSSIVGAFSWAYKHTQTETDKVMEARKERREQLEKDEEIRVENNGNKGSENTTEEKKEINKIDPVAKMVIRDAIITNNHNTTGGGGGGGLVG</sequence>
<name>A0AAD7VL10_QUISA</name>
<evidence type="ECO:0000256" key="2">
    <source>
        <dbReference type="SAM" id="Phobius"/>
    </source>
</evidence>
<feature type="transmembrane region" description="Helical" evidence="2">
    <location>
        <begin position="17"/>
        <end position="38"/>
    </location>
</feature>
<organism evidence="3 4">
    <name type="scientific">Quillaja saponaria</name>
    <name type="common">Soap bark tree</name>
    <dbReference type="NCBI Taxonomy" id="32244"/>
    <lineage>
        <taxon>Eukaryota</taxon>
        <taxon>Viridiplantae</taxon>
        <taxon>Streptophyta</taxon>
        <taxon>Embryophyta</taxon>
        <taxon>Tracheophyta</taxon>
        <taxon>Spermatophyta</taxon>
        <taxon>Magnoliopsida</taxon>
        <taxon>eudicotyledons</taxon>
        <taxon>Gunneridae</taxon>
        <taxon>Pentapetalae</taxon>
        <taxon>rosids</taxon>
        <taxon>fabids</taxon>
        <taxon>Fabales</taxon>
        <taxon>Quillajaceae</taxon>
        <taxon>Quillaja</taxon>
    </lineage>
</organism>
<gene>
    <name evidence="3" type="ORF">O6P43_002793</name>
</gene>